<protein>
    <recommendedName>
        <fullName evidence="4">Aspartate/glutamate leucyltransferase</fullName>
        <ecNumber evidence="4">2.3.2.29</ecNumber>
    </recommendedName>
</protein>
<keyword evidence="3 4" id="KW-0012">Acyltransferase</keyword>
<dbReference type="GO" id="GO:0005737">
    <property type="term" value="C:cytoplasm"/>
    <property type="evidence" value="ECO:0007669"/>
    <property type="project" value="UniProtKB-SubCell"/>
</dbReference>
<dbReference type="HAMAP" id="MF_00689">
    <property type="entry name" value="Bpt"/>
    <property type="match status" value="1"/>
</dbReference>
<dbReference type="PANTHER" id="PTHR21367">
    <property type="entry name" value="ARGININE-TRNA-PROTEIN TRANSFERASE 1"/>
    <property type="match status" value="1"/>
</dbReference>
<dbReference type="EMBL" id="SMTG01000002">
    <property type="protein sequence ID" value="TDK32812.1"/>
    <property type="molecule type" value="Genomic_DNA"/>
</dbReference>
<dbReference type="NCBIfam" id="NF002342">
    <property type="entry name" value="PRK01305.1-3"/>
    <property type="match status" value="1"/>
</dbReference>
<keyword evidence="1 4" id="KW-0963">Cytoplasm</keyword>
<evidence type="ECO:0000259" key="5">
    <source>
        <dbReference type="Pfam" id="PF04376"/>
    </source>
</evidence>
<dbReference type="Proteomes" id="UP000295543">
    <property type="component" value="Unassembled WGS sequence"/>
</dbReference>
<evidence type="ECO:0000313" key="7">
    <source>
        <dbReference type="EMBL" id="TDK32812.1"/>
    </source>
</evidence>
<comment type="function">
    <text evidence="4">Functions in the N-end rule pathway of protein degradation where it conjugates Leu from its aminoacyl-tRNA to the N-termini of proteins containing an N-terminal aspartate or glutamate.</text>
</comment>
<dbReference type="InterPro" id="IPR007471">
    <property type="entry name" value="N-end_Aminoacyl_Trfase_N"/>
</dbReference>
<dbReference type="PIRSF" id="PIRSF037208">
    <property type="entry name" value="ATE_pro_prd"/>
    <property type="match status" value="1"/>
</dbReference>
<dbReference type="Pfam" id="PF04377">
    <property type="entry name" value="ATE_C"/>
    <property type="match status" value="1"/>
</dbReference>
<organism evidence="7 8">
    <name type="scientific">Luteimonas terrae</name>
    <dbReference type="NCBI Taxonomy" id="1530191"/>
    <lineage>
        <taxon>Bacteria</taxon>
        <taxon>Pseudomonadati</taxon>
        <taxon>Pseudomonadota</taxon>
        <taxon>Gammaproteobacteria</taxon>
        <taxon>Lysobacterales</taxon>
        <taxon>Lysobacteraceae</taxon>
        <taxon>Luteimonas</taxon>
    </lineage>
</organism>
<evidence type="ECO:0000256" key="2">
    <source>
        <dbReference type="ARBA" id="ARBA00022679"/>
    </source>
</evidence>
<reference evidence="7 8" key="1">
    <citation type="submission" date="2019-03" db="EMBL/GenBank/DDBJ databases">
        <title>Luteimonas zhaokaii sp.nov., isolated from the rectal contents of Plateau pika in Yushu, Qinghai Province, China.</title>
        <authorList>
            <person name="Zhang G."/>
        </authorList>
    </citation>
    <scope>NUCLEOTIDE SEQUENCE [LARGE SCALE GENOMIC DNA]</scope>
    <source>
        <strain evidence="7 8">THG-MD21</strain>
    </source>
</reference>
<dbReference type="Pfam" id="PF04376">
    <property type="entry name" value="ATE_N"/>
    <property type="match status" value="1"/>
</dbReference>
<dbReference type="InterPro" id="IPR007472">
    <property type="entry name" value="N-end_Aminoacyl_Trfase_C"/>
</dbReference>
<comment type="similarity">
    <text evidence="4">Belongs to the R-transferase family. Bpt subfamily.</text>
</comment>
<dbReference type="SUPFAM" id="SSF55729">
    <property type="entry name" value="Acyl-CoA N-acyltransferases (Nat)"/>
    <property type="match status" value="1"/>
</dbReference>
<keyword evidence="8" id="KW-1185">Reference proteome</keyword>
<comment type="caution">
    <text evidence="7">The sequence shown here is derived from an EMBL/GenBank/DDBJ whole genome shotgun (WGS) entry which is preliminary data.</text>
</comment>
<feature type="domain" description="N-end rule aminoacyl transferase C-terminal" evidence="6">
    <location>
        <begin position="116"/>
        <end position="236"/>
    </location>
</feature>
<comment type="catalytic activity">
    <reaction evidence="4">
        <text>N-terminal L-glutamyl-[protein] + L-leucyl-tRNA(Leu) = N-terminal L-leucyl-L-glutamyl-[protein] + tRNA(Leu) + H(+)</text>
        <dbReference type="Rhea" id="RHEA:50412"/>
        <dbReference type="Rhea" id="RHEA-COMP:9613"/>
        <dbReference type="Rhea" id="RHEA-COMP:9622"/>
        <dbReference type="Rhea" id="RHEA-COMP:12664"/>
        <dbReference type="Rhea" id="RHEA-COMP:12668"/>
        <dbReference type="ChEBI" id="CHEBI:15378"/>
        <dbReference type="ChEBI" id="CHEBI:64721"/>
        <dbReference type="ChEBI" id="CHEBI:78442"/>
        <dbReference type="ChEBI" id="CHEBI:78494"/>
        <dbReference type="ChEBI" id="CHEBI:133041"/>
        <dbReference type="EC" id="2.3.2.29"/>
    </reaction>
</comment>
<dbReference type="InterPro" id="IPR030700">
    <property type="entry name" value="N-end_Aminoacyl_Trfase"/>
</dbReference>
<dbReference type="InterPro" id="IPR017138">
    <property type="entry name" value="Asp_Glu_LeuTrfase"/>
</dbReference>
<evidence type="ECO:0000256" key="1">
    <source>
        <dbReference type="ARBA" id="ARBA00022490"/>
    </source>
</evidence>
<dbReference type="EC" id="2.3.2.29" evidence="4"/>
<evidence type="ECO:0000313" key="8">
    <source>
        <dbReference type="Proteomes" id="UP000295543"/>
    </source>
</evidence>
<comment type="catalytic activity">
    <reaction evidence="4">
        <text>N-terminal L-aspartyl-[protein] + L-leucyl-tRNA(Leu) = N-terminal L-leucyl-L-aspartyl-[protein] + tRNA(Leu) + H(+)</text>
        <dbReference type="Rhea" id="RHEA:50420"/>
        <dbReference type="Rhea" id="RHEA-COMP:9613"/>
        <dbReference type="Rhea" id="RHEA-COMP:9622"/>
        <dbReference type="Rhea" id="RHEA-COMP:12669"/>
        <dbReference type="Rhea" id="RHEA-COMP:12674"/>
        <dbReference type="ChEBI" id="CHEBI:15378"/>
        <dbReference type="ChEBI" id="CHEBI:64720"/>
        <dbReference type="ChEBI" id="CHEBI:78442"/>
        <dbReference type="ChEBI" id="CHEBI:78494"/>
        <dbReference type="ChEBI" id="CHEBI:133042"/>
        <dbReference type="EC" id="2.3.2.29"/>
    </reaction>
</comment>
<dbReference type="RefSeq" id="WP_133392355.1">
    <property type="nucleotide sequence ID" value="NZ_SMTG01000002.1"/>
</dbReference>
<evidence type="ECO:0000259" key="6">
    <source>
        <dbReference type="Pfam" id="PF04377"/>
    </source>
</evidence>
<dbReference type="NCBIfam" id="NF002346">
    <property type="entry name" value="PRK01305.2-3"/>
    <property type="match status" value="1"/>
</dbReference>
<name>A0A4V3ANS7_9GAMM</name>
<gene>
    <name evidence="4" type="primary">bpt</name>
    <name evidence="7" type="ORF">E2F49_01730</name>
</gene>
<keyword evidence="2 4" id="KW-0808">Transferase</keyword>
<dbReference type="NCBIfam" id="NF002341">
    <property type="entry name" value="PRK01305.1-1"/>
    <property type="match status" value="1"/>
</dbReference>
<dbReference type="PANTHER" id="PTHR21367:SF1">
    <property type="entry name" value="ARGINYL-TRNA--PROTEIN TRANSFERASE 1"/>
    <property type="match status" value="1"/>
</dbReference>
<evidence type="ECO:0000256" key="4">
    <source>
        <dbReference type="HAMAP-Rule" id="MF_00689"/>
    </source>
</evidence>
<dbReference type="OrthoDB" id="9782022at2"/>
<sequence>MHDAPPPDPAPDAASSDLRLFHTAPHACGYWSEREARDLVLDPHDPRLAHVYTQALRWGFRRSGDIVYRPHCAQCRACVAVRIPVEDFTPNRSQRRALARNADIESRVVPAERNDERLALYRRYLVSRHPAGGMDDHGAHEFDQFLIGSWNEGRLLELRLHGQLVGVAVTDLIEDALSAVYTFYDPDLVSRGLGTLAILRQIAWAQRDRRRYLYLGYWIDGHRKMAYKRNFQPLEGFDGRQWRLLTDAAR</sequence>
<dbReference type="AlphaFoldDB" id="A0A4V3ANS7"/>
<dbReference type="GO" id="GO:0004057">
    <property type="term" value="F:arginyl-tRNA--protein transferase activity"/>
    <property type="evidence" value="ECO:0007669"/>
    <property type="project" value="InterPro"/>
</dbReference>
<accession>A0A4V3ANS7</accession>
<proteinExistence type="inferred from homology"/>
<evidence type="ECO:0000256" key="3">
    <source>
        <dbReference type="ARBA" id="ARBA00023315"/>
    </source>
</evidence>
<dbReference type="InterPro" id="IPR016181">
    <property type="entry name" value="Acyl_CoA_acyltransferase"/>
</dbReference>
<dbReference type="GO" id="GO:0071596">
    <property type="term" value="P:ubiquitin-dependent protein catabolic process via the N-end rule pathway"/>
    <property type="evidence" value="ECO:0007669"/>
    <property type="project" value="InterPro"/>
</dbReference>
<comment type="subcellular location">
    <subcellularLocation>
        <location evidence="4">Cytoplasm</location>
    </subcellularLocation>
</comment>
<feature type="domain" description="N-end aminoacyl transferase N-terminal" evidence="5">
    <location>
        <begin position="26"/>
        <end position="96"/>
    </location>
</feature>
<dbReference type="GO" id="GO:0008914">
    <property type="term" value="F:leucyl-tRNA--protein transferase activity"/>
    <property type="evidence" value="ECO:0007669"/>
    <property type="project" value="UniProtKB-UniRule"/>
</dbReference>